<gene>
    <name evidence="5" type="ORF">ABS361_09780</name>
</gene>
<keyword evidence="2" id="KW-0597">Phosphoprotein</keyword>
<dbReference type="AlphaFoldDB" id="A0AAU7XGA5"/>
<dbReference type="PROSITE" id="PS50075">
    <property type="entry name" value="CARRIER"/>
    <property type="match status" value="1"/>
</dbReference>
<dbReference type="InterPro" id="IPR009081">
    <property type="entry name" value="PP-bd_ACP"/>
</dbReference>
<dbReference type="SMART" id="SM00824">
    <property type="entry name" value="PKS_TE"/>
    <property type="match status" value="1"/>
</dbReference>
<dbReference type="PANTHER" id="PTHR45527:SF1">
    <property type="entry name" value="FATTY ACID SYNTHASE"/>
    <property type="match status" value="1"/>
</dbReference>
<dbReference type="Pfam" id="PF00550">
    <property type="entry name" value="PP-binding"/>
    <property type="match status" value="1"/>
</dbReference>
<name>A0AAU7XGA5_9HYPH</name>
<evidence type="ECO:0000256" key="2">
    <source>
        <dbReference type="ARBA" id="ARBA00022553"/>
    </source>
</evidence>
<feature type="region of interest" description="Disordered" evidence="3">
    <location>
        <begin position="116"/>
        <end position="135"/>
    </location>
</feature>
<dbReference type="RefSeq" id="WP_407051958.1">
    <property type="nucleotide sequence ID" value="NZ_CP158568.1"/>
</dbReference>
<feature type="domain" description="Carrier" evidence="4">
    <location>
        <begin position="44"/>
        <end position="119"/>
    </location>
</feature>
<dbReference type="KEGG" id="mflg:ABS361_09780"/>
<dbReference type="SUPFAM" id="SSF56801">
    <property type="entry name" value="Acetyl-CoA synthetase-like"/>
    <property type="match status" value="1"/>
</dbReference>
<dbReference type="GO" id="GO:0072330">
    <property type="term" value="P:monocarboxylic acid biosynthetic process"/>
    <property type="evidence" value="ECO:0007669"/>
    <property type="project" value="UniProtKB-ARBA"/>
</dbReference>
<organism evidence="5">
    <name type="scientific">Methyloraptor flagellatus</name>
    <dbReference type="NCBI Taxonomy" id="3162530"/>
    <lineage>
        <taxon>Bacteria</taxon>
        <taxon>Pseudomonadati</taxon>
        <taxon>Pseudomonadota</taxon>
        <taxon>Alphaproteobacteria</taxon>
        <taxon>Hyphomicrobiales</taxon>
        <taxon>Ancalomicrobiaceae</taxon>
        <taxon>Methyloraptor</taxon>
    </lineage>
</organism>
<dbReference type="SUPFAM" id="SSF53474">
    <property type="entry name" value="alpha/beta-Hydrolases"/>
    <property type="match status" value="1"/>
</dbReference>
<dbReference type="PANTHER" id="PTHR45527">
    <property type="entry name" value="NONRIBOSOMAL PEPTIDE SYNTHETASE"/>
    <property type="match status" value="1"/>
</dbReference>
<accession>A0AAU7XGA5</accession>
<reference evidence="5" key="1">
    <citation type="submission" date="2024-06" db="EMBL/GenBank/DDBJ databases">
        <title>Methylostella associata gen. nov., sp. nov., a novel Ancalomicrobiaceae-affiliated facultatively methylotrophic bacteria that feed on methanotrophs of the genus Methylococcus.</title>
        <authorList>
            <person name="Saltykova V."/>
            <person name="Danilova O.V."/>
            <person name="Oshkin I.Y."/>
            <person name="Belova S.E."/>
            <person name="Pimenov N.V."/>
            <person name="Dedysh S.N."/>
        </authorList>
    </citation>
    <scope>NUCLEOTIDE SEQUENCE</scope>
    <source>
        <strain evidence="5">S20</strain>
    </source>
</reference>
<evidence type="ECO:0000313" key="5">
    <source>
        <dbReference type="EMBL" id="XBY46869.1"/>
    </source>
</evidence>
<dbReference type="EMBL" id="CP158568">
    <property type="protein sequence ID" value="XBY46869.1"/>
    <property type="molecule type" value="Genomic_DNA"/>
</dbReference>
<evidence type="ECO:0000256" key="1">
    <source>
        <dbReference type="ARBA" id="ARBA00022450"/>
    </source>
</evidence>
<dbReference type="FunFam" id="1.10.1200.10:FF:000016">
    <property type="entry name" value="Non-ribosomal peptide synthase"/>
    <property type="match status" value="1"/>
</dbReference>
<dbReference type="InterPro" id="IPR036736">
    <property type="entry name" value="ACP-like_sf"/>
</dbReference>
<dbReference type="SUPFAM" id="SSF47336">
    <property type="entry name" value="ACP-like"/>
    <property type="match status" value="1"/>
</dbReference>
<dbReference type="InterPro" id="IPR001031">
    <property type="entry name" value="Thioesterase"/>
</dbReference>
<evidence type="ECO:0000256" key="3">
    <source>
        <dbReference type="SAM" id="MobiDB-lite"/>
    </source>
</evidence>
<dbReference type="InterPro" id="IPR029058">
    <property type="entry name" value="AB_hydrolase_fold"/>
</dbReference>
<dbReference type="Gene3D" id="3.40.50.1820">
    <property type="entry name" value="alpha/beta hydrolase"/>
    <property type="match status" value="1"/>
</dbReference>
<dbReference type="GO" id="GO:0031177">
    <property type="term" value="F:phosphopantetheine binding"/>
    <property type="evidence" value="ECO:0007669"/>
    <property type="project" value="InterPro"/>
</dbReference>
<dbReference type="InterPro" id="IPR020806">
    <property type="entry name" value="PKS_PP-bd"/>
</dbReference>
<sequence length="391" mass="40607">MVPPDIVVLPKLPLTPNGKIDRAALPSPDTARQGRARGPDSRRAPTGPTETALAAIWSKVLGVADVGADDDFFALGGHSLLVMRVVIGVREALGVELVMRDLFEAPTVAALAERLGSRSGRLETPSSPASGQGRSVLLRPGTGAPLVLFHAIGGGLGVYGPLVDALGLSGPVHGLNGLRDDAPADVETLGRDWADEIERLAPEGDARLIGWSFGGVVAYEAARQLIDRGRPPRAVALIDACLPIRGPGDGFSSDEVWAAFAHVLAADVIGAETLEAVAPPVGDFAALVQRHPRLRAADLVALYGTFARNMQAWAAYRPQAISTPVPMTLIRAADGPDPAAMGRLFPDWAALAGAGSTVTLPGDHVSLLRPPHIAAVAAAIEARADDLRRAG</sequence>
<dbReference type="Gene3D" id="1.10.1200.10">
    <property type="entry name" value="ACP-like"/>
    <property type="match status" value="1"/>
</dbReference>
<dbReference type="GO" id="GO:0005737">
    <property type="term" value="C:cytoplasm"/>
    <property type="evidence" value="ECO:0007669"/>
    <property type="project" value="TreeGrafter"/>
</dbReference>
<dbReference type="Gene3D" id="3.30.300.30">
    <property type="match status" value="1"/>
</dbReference>
<feature type="region of interest" description="Disordered" evidence="3">
    <location>
        <begin position="18"/>
        <end position="49"/>
    </location>
</feature>
<proteinExistence type="predicted"/>
<dbReference type="Pfam" id="PF00975">
    <property type="entry name" value="Thioesterase"/>
    <property type="match status" value="1"/>
</dbReference>
<dbReference type="InterPro" id="IPR020802">
    <property type="entry name" value="TesA-like"/>
</dbReference>
<dbReference type="GO" id="GO:0043041">
    <property type="term" value="P:amino acid activation for nonribosomal peptide biosynthetic process"/>
    <property type="evidence" value="ECO:0007669"/>
    <property type="project" value="TreeGrafter"/>
</dbReference>
<dbReference type="SMART" id="SM00823">
    <property type="entry name" value="PKS_PP"/>
    <property type="match status" value="1"/>
</dbReference>
<keyword evidence="1" id="KW-0596">Phosphopantetheine</keyword>
<dbReference type="GO" id="GO:0044550">
    <property type="term" value="P:secondary metabolite biosynthetic process"/>
    <property type="evidence" value="ECO:0007669"/>
    <property type="project" value="TreeGrafter"/>
</dbReference>
<evidence type="ECO:0000259" key="4">
    <source>
        <dbReference type="PROSITE" id="PS50075"/>
    </source>
</evidence>
<feature type="compositionally biased region" description="Polar residues" evidence="3">
    <location>
        <begin position="124"/>
        <end position="133"/>
    </location>
</feature>
<protein>
    <submittedName>
        <fullName evidence="5">Thioesterase domain-containing protein</fullName>
    </submittedName>
</protein>
<dbReference type="InterPro" id="IPR045851">
    <property type="entry name" value="AMP-bd_C_sf"/>
</dbReference>